<organism evidence="2 3">
    <name type="scientific">Streptomyces aidingensis</name>
    <dbReference type="NCBI Taxonomy" id="910347"/>
    <lineage>
        <taxon>Bacteria</taxon>
        <taxon>Bacillati</taxon>
        <taxon>Actinomycetota</taxon>
        <taxon>Actinomycetes</taxon>
        <taxon>Kitasatosporales</taxon>
        <taxon>Streptomycetaceae</taxon>
        <taxon>Streptomyces</taxon>
    </lineage>
</organism>
<dbReference type="STRING" id="910347.SAMN05421773_11060"/>
<accession>A0A1I1Q2K6</accession>
<reference evidence="2 3" key="1">
    <citation type="submission" date="2016-10" db="EMBL/GenBank/DDBJ databases">
        <authorList>
            <person name="de Groot N.N."/>
        </authorList>
    </citation>
    <scope>NUCLEOTIDE SEQUENCE [LARGE SCALE GENOMIC DNA]</scope>
    <source>
        <strain evidence="2 3">CGMCC 4.5739</strain>
    </source>
</reference>
<sequence length="338" mass="34775">MTYASVPAPGVSGRAPTYHTTPEDLMPEYYPNGGAAQGAAMEHNARLAARTRHTGPATPPQGGSERPAAPPVTNETSGAGNGPQAGAERLGDHRCGNCDGIDPASCALRGTQPPSGGPTALPADVEPHEGAPGRQTGAEALTVADFPGRPGVALITLRAVEYVDTQPGTVEIGLDTAVIPELRAALAQHGRPAGGLDYLVGRLLRAADAWERRFPDAVRTATVADAVRAMAEAALARRDTTDPSPDVQGRCPACGKPSLFLGAGGHVTCRRLDCPNPSAADDLLHAGPQPDPATLTDVMAGLHRLVADWETTPGTVSYAAAAGALRLALTRTQETRRA</sequence>
<evidence type="ECO:0000256" key="1">
    <source>
        <dbReference type="SAM" id="MobiDB-lite"/>
    </source>
</evidence>
<keyword evidence="3" id="KW-1185">Reference proteome</keyword>
<dbReference type="RefSeq" id="WP_093839905.1">
    <property type="nucleotide sequence ID" value="NZ_FOLM01000010.1"/>
</dbReference>
<protein>
    <submittedName>
        <fullName evidence="2">Uncharacterized protein</fullName>
    </submittedName>
</protein>
<name>A0A1I1Q2K6_9ACTN</name>
<gene>
    <name evidence="2" type="ORF">SAMN05421773_11060</name>
</gene>
<proteinExistence type="predicted"/>
<feature type="region of interest" description="Disordered" evidence="1">
    <location>
        <begin position="1"/>
        <end position="88"/>
    </location>
</feature>
<dbReference type="EMBL" id="FOLM01000010">
    <property type="protein sequence ID" value="SFD13463.1"/>
    <property type="molecule type" value="Genomic_DNA"/>
</dbReference>
<feature type="region of interest" description="Disordered" evidence="1">
    <location>
        <begin position="106"/>
        <end position="134"/>
    </location>
</feature>
<evidence type="ECO:0000313" key="2">
    <source>
        <dbReference type="EMBL" id="SFD13463.1"/>
    </source>
</evidence>
<evidence type="ECO:0000313" key="3">
    <source>
        <dbReference type="Proteomes" id="UP000199207"/>
    </source>
</evidence>
<dbReference type="AlphaFoldDB" id="A0A1I1Q2K6"/>
<dbReference type="Proteomes" id="UP000199207">
    <property type="component" value="Unassembled WGS sequence"/>
</dbReference>
<dbReference type="OrthoDB" id="4338729at2"/>